<dbReference type="Proteomes" id="UP000222364">
    <property type="component" value="Segment"/>
</dbReference>
<gene>
    <name evidence="2" type="ORF">SEA_JAYCOOKIE_66</name>
</gene>
<feature type="compositionally biased region" description="Basic and acidic residues" evidence="1">
    <location>
        <begin position="89"/>
        <end position="108"/>
    </location>
</feature>
<proteinExistence type="predicted"/>
<evidence type="ECO:0000256" key="1">
    <source>
        <dbReference type="SAM" id="MobiDB-lite"/>
    </source>
</evidence>
<feature type="region of interest" description="Disordered" evidence="1">
    <location>
        <begin position="1"/>
        <end position="24"/>
    </location>
</feature>
<evidence type="ECO:0000313" key="2">
    <source>
        <dbReference type="EMBL" id="ASZ73277.1"/>
    </source>
</evidence>
<sequence>MTTQPEPHVGTPVTINSPGHRMHGKTGVFEYGPSMLGTVGVSFDGDTYGFLPFEVVPYRPKAVVEKTTVPRRHRAWCEGCQDGWNGSKRTADKWAKEHNEEHHVEPDA</sequence>
<feature type="region of interest" description="Disordered" evidence="1">
    <location>
        <begin position="87"/>
        <end position="108"/>
    </location>
</feature>
<accession>A0A249XNG9</accession>
<protein>
    <submittedName>
        <fullName evidence="2">Uncharacterized protein</fullName>
    </submittedName>
</protein>
<name>A0A249XNG9_9CAUD</name>
<organism evidence="2 3">
    <name type="scientific">Arthrobacter phage JayCookie</name>
    <dbReference type="NCBI Taxonomy" id="2027885"/>
    <lineage>
        <taxon>Viruses</taxon>
        <taxon>Duplodnaviria</taxon>
        <taxon>Heunggongvirae</taxon>
        <taxon>Uroviricota</taxon>
        <taxon>Caudoviricetes</taxon>
        <taxon>Klausavirus</taxon>
        <taxon>Klausavirus princesstrina</taxon>
    </lineage>
</organism>
<dbReference type="EMBL" id="MF668274">
    <property type="protein sequence ID" value="ASZ73277.1"/>
    <property type="molecule type" value="Genomic_DNA"/>
</dbReference>
<evidence type="ECO:0000313" key="3">
    <source>
        <dbReference type="Proteomes" id="UP000222364"/>
    </source>
</evidence>
<reference evidence="2 3" key="1">
    <citation type="submission" date="2017-08" db="EMBL/GenBank/DDBJ databases">
        <authorList>
            <person name="Farren J.M."/>
            <person name="Htoo L.P."/>
            <person name="Johnson E.S."/>
            <person name="Williams B.R."/>
            <person name="Bonilla J.A."/>
            <person name="Klyczek K."/>
            <person name="Garlena R.A."/>
            <person name="Russell D.A."/>
            <person name="Pope W.H."/>
            <person name="Jacobs-Sera D."/>
            <person name="Hendrix R.W."/>
            <person name="Hatfull G.F."/>
        </authorList>
    </citation>
    <scope>NUCLEOTIDE SEQUENCE [LARGE SCALE GENOMIC DNA]</scope>
</reference>